<dbReference type="InterPro" id="IPR003610">
    <property type="entry name" value="CBM5/12"/>
</dbReference>
<dbReference type="CDD" id="cd12215">
    <property type="entry name" value="ChiC_BD"/>
    <property type="match status" value="1"/>
</dbReference>
<dbReference type="Gene3D" id="3.20.20.80">
    <property type="entry name" value="Glycosidases"/>
    <property type="match status" value="1"/>
</dbReference>
<dbReference type="PANTHER" id="PTHR42976">
    <property type="entry name" value="BIFUNCTIONAL CHITINASE/LYSOZYME-RELATED"/>
    <property type="match status" value="1"/>
</dbReference>
<keyword evidence="3" id="KW-0732">Signal</keyword>
<dbReference type="Pfam" id="PF02839">
    <property type="entry name" value="CBM_5_12"/>
    <property type="match status" value="1"/>
</dbReference>
<organism evidence="5 6">
    <name type="scientific">Actinospica durhamensis</name>
    <dbReference type="NCBI Taxonomy" id="1508375"/>
    <lineage>
        <taxon>Bacteria</taxon>
        <taxon>Bacillati</taxon>
        <taxon>Actinomycetota</taxon>
        <taxon>Actinomycetes</taxon>
        <taxon>Catenulisporales</taxon>
        <taxon>Actinospicaceae</taxon>
        <taxon>Actinospica</taxon>
    </lineage>
</organism>
<dbReference type="Proteomes" id="UP000675781">
    <property type="component" value="Unassembled WGS sequence"/>
</dbReference>
<keyword evidence="1" id="KW-0378">Hydrolase</keyword>
<reference evidence="5" key="1">
    <citation type="submission" date="2021-04" db="EMBL/GenBank/DDBJ databases">
        <title>Genome based classification of Actinospica acidithermotolerans sp. nov., an actinobacterium isolated from an Indonesian hot spring.</title>
        <authorList>
            <person name="Kusuma A.B."/>
            <person name="Putra K.E."/>
            <person name="Nafisah S."/>
            <person name="Loh J."/>
            <person name="Nouioui I."/>
            <person name="Goodfellow M."/>
        </authorList>
    </citation>
    <scope>NUCLEOTIDE SEQUENCE</scope>
    <source>
        <strain evidence="5">CSCA 57</strain>
    </source>
</reference>
<evidence type="ECO:0000313" key="5">
    <source>
        <dbReference type="EMBL" id="MBR7839177.1"/>
    </source>
</evidence>
<dbReference type="GO" id="GO:0004553">
    <property type="term" value="F:hydrolase activity, hydrolyzing O-glycosyl compounds"/>
    <property type="evidence" value="ECO:0007669"/>
    <property type="project" value="InterPro"/>
</dbReference>
<dbReference type="PANTHER" id="PTHR42976:SF1">
    <property type="entry name" value="GH18 DOMAIN-CONTAINING PROTEIN-RELATED"/>
    <property type="match status" value="1"/>
</dbReference>
<feature type="chain" id="PRO_5037605365" evidence="3">
    <location>
        <begin position="24"/>
        <end position="425"/>
    </location>
</feature>
<keyword evidence="6" id="KW-1185">Reference proteome</keyword>
<dbReference type="SMART" id="SM00495">
    <property type="entry name" value="ChtBD3"/>
    <property type="match status" value="1"/>
</dbReference>
<feature type="domain" description="GH18" evidence="4">
    <location>
        <begin position="33"/>
        <end position="326"/>
    </location>
</feature>
<dbReference type="Gene3D" id="2.10.10.20">
    <property type="entry name" value="Carbohydrate-binding module superfamily 5/12"/>
    <property type="match status" value="1"/>
</dbReference>
<dbReference type="AlphaFoldDB" id="A0A941EVZ3"/>
<evidence type="ECO:0000256" key="3">
    <source>
        <dbReference type="SAM" id="SignalP"/>
    </source>
</evidence>
<accession>A0A941EVZ3</accession>
<sequence>MRRYRAAIAAVSTTTLITAGALAAVTVSSSPAYASTALGSNWYASAPYDMPLDNNPPDLTQVLAATGEKAYVLAFVLAENGTTCAPAWDGGSSPVSSSDAVASQISALRAVGGDVAVSFGGYNGTKLGQVCGSAAATAAAEQQVINAYGLHAIDLDLEEPEYENTTAIAYELGAAQILQANNPGIYISVTIPGTTSGTGWFGEQLLDEAKSLGFTPNSFTIMPFDGGFSGASSQISALESFNSILTSTFGWSSATAYAHEGVSSMNGRTDSAEYFYQTDFQSVLTWAESVGLGRYSFWAVNRDRECNPPDNNGTLSGTCSSVTQNSWDFTKYDAEFAGATPPVTSSPTTSSPSASASASPSASASASATATSGGGGSCATAWSSTSSYSSGNEVSYNGHDWTANQWNYNEVPGGASGAWNDDGAC</sequence>
<protein>
    <submittedName>
        <fullName evidence="5">Chitinase</fullName>
    </submittedName>
</protein>
<gene>
    <name evidence="5" type="ORF">KDL01_38295</name>
</gene>
<dbReference type="SUPFAM" id="SSF51055">
    <property type="entry name" value="Carbohydrate binding domain"/>
    <property type="match status" value="1"/>
</dbReference>
<dbReference type="InterPro" id="IPR036573">
    <property type="entry name" value="CBM_sf_5/12"/>
</dbReference>
<dbReference type="GO" id="GO:0030246">
    <property type="term" value="F:carbohydrate binding"/>
    <property type="evidence" value="ECO:0007669"/>
    <property type="project" value="InterPro"/>
</dbReference>
<evidence type="ECO:0000259" key="4">
    <source>
        <dbReference type="PROSITE" id="PS51910"/>
    </source>
</evidence>
<feature type="compositionally biased region" description="Low complexity" evidence="2">
    <location>
        <begin position="340"/>
        <end position="371"/>
    </location>
</feature>
<feature type="signal peptide" evidence="3">
    <location>
        <begin position="1"/>
        <end position="23"/>
    </location>
</feature>
<dbReference type="EMBL" id="JAGSOG010000390">
    <property type="protein sequence ID" value="MBR7839177.1"/>
    <property type="molecule type" value="Genomic_DNA"/>
</dbReference>
<dbReference type="InterPro" id="IPR001223">
    <property type="entry name" value="Glyco_hydro18_cat"/>
</dbReference>
<evidence type="ECO:0000256" key="1">
    <source>
        <dbReference type="ARBA" id="ARBA00022801"/>
    </source>
</evidence>
<dbReference type="InterPro" id="IPR017853">
    <property type="entry name" value="GH"/>
</dbReference>
<feature type="region of interest" description="Disordered" evidence="2">
    <location>
        <begin position="340"/>
        <end position="375"/>
    </location>
</feature>
<dbReference type="SUPFAM" id="SSF51445">
    <property type="entry name" value="(Trans)glycosidases"/>
    <property type="match status" value="1"/>
</dbReference>
<dbReference type="GO" id="GO:0005576">
    <property type="term" value="C:extracellular region"/>
    <property type="evidence" value="ECO:0007669"/>
    <property type="project" value="InterPro"/>
</dbReference>
<evidence type="ECO:0000256" key="2">
    <source>
        <dbReference type="SAM" id="MobiDB-lite"/>
    </source>
</evidence>
<evidence type="ECO:0000313" key="6">
    <source>
        <dbReference type="Proteomes" id="UP000675781"/>
    </source>
</evidence>
<comment type="caution">
    <text evidence="5">The sequence shown here is derived from an EMBL/GenBank/DDBJ whole genome shotgun (WGS) entry which is preliminary data.</text>
</comment>
<dbReference type="GO" id="GO:0005975">
    <property type="term" value="P:carbohydrate metabolic process"/>
    <property type="evidence" value="ECO:0007669"/>
    <property type="project" value="InterPro"/>
</dbReference>
<proteinExistence type="predicted"/>
<dbReference type="PROSITE" id="PS51910">
    <property type="entry name" value="GH18_2"/>
    <property type="match status" value="1"/>
</dbReference>
<dbReference type="InterPro" id="IPR052750">
    <property type="entry name" value="GH18_Chitinase"/>
</dbReference>
<name>A0A941EVZ3_9ACTN</name>